<evidence type="ECO:0000256" key="8">
    <source>
        <dbReference type="ARBA" id="ARBA00022737"/>
    </source>
</evidence>
<keyword evidence="6" id="KW-0597">Phosphoprotein</keyword>
<dbReference type="InterPro" id="IPR050409">
    <property type="entry name" value="E3_ubiq-protein_ligase"/>
</dbReference>
<dbReference type="Pfam" id="PF00632">
    <property type="entry name" value="HECT"/>
    <property type="match status" value="1"/>
</dbReference>
<feature type="active site" description="Glycyl thioester intermediate" evidence="10">
    <location>
        <position position="1244"/>
    </location>
</feature>
<dbReference type="UniPathway" id="UPA00143"/>
<evidence type="ECO:0000256" key="2">
    <source>
        <dbReference type="ARBA" id="ARBA00004496"/>
    </source>
</evidence>
<comment type="subcellular location">
    <subcellularLocation>
        <location evidence="2">Cytoplasm</location>
    </subcellularLocation>
</comment>
<keyword evidence="11" id="KW-0175">Coiled coil</keyword>
<dbReference type="CDD" id="cd00201">
    <property type="entry name" value="WW"/>
    <property type="match status" value="2"/>
</dbReference>
<feature type="region of interest" description="Disordered" evidence="12">
    <location>
        <begin position="45"/>
        <end position="354"/>
    </location>
</feature>
<comment type="pathway">
    <text evidence="3">Protein modification; protein ubiquitination.</text>
</comment>
<organism evidence="15">
    <name type="scientific">Castor canadensis</name>
    <name type="common">American beaver</name>
    <dbReference type="NCBI Taxonomy" id="51338"/>
    <lineage>
        <taxon>Eukaryota</taxon>
        <taxon>Metazoa</taxon>
        <taxon>Chordata</taxon>
        <taxon>Craniata</taxon>
        <taxon>Vertebrata</taxon>
        <taxon>Euteleostomi</taxon>
        <taxon>Mammalia</taxon>
        <taxon>Eutheria</taxon>
        <taxon>Euarchontoglires</taxon>
        <taxon>Glires</taxon>
        <taxon>Rodentia</taxon>
        <taxon>Castorimorpha</taxon>
        <taxon>Castoridae</taxon>
        <taxon>Castor</taxon>
    </lineage>
</organism>
<feature type="region of interest" description="Disordered" evidence="12">
    <location>
        <begin position="481"/>
        <end position="500"/>
    </location>
</feature>
<feature type="region of interest" description="Disordered" evidence="12">
    <location>
        <begin position="865"/>
        <end position="891"/>
    </location>
</feature>
<dbReference type="Pfam" id="PF18436">
    <property type="entry name" value="HECW1_helix"/>
    <property type="match status" value="1"/>
</dbReference>
<comment type="catalytic activity">
    <reaction evidence="1">
        <text>S-ubiquitinyl-[E2 ubiquitin-conjugating enzyme]-L-cysteine + [acceptor protein]-L-lysine = [E2 ubiquitin-conjugating enzyme]-L-cysteine + N(6)-ubiquitinyl-[acceptor protein]-L-lysine.</text>
        <dbReference type="EC" id="2.3.2.26"/>
    </reaction>
</comment>
<dbReference type="InterPro" id="IPR001202">
    <property type="entry name" value="WW_dom"/>
</dbReference>
<dbReference type="GO" id="GO:0048814">
    <property type="term" value="P:regulation of dendrite morphogenesis"/>
    <property type="evidence" value="ECO:0007669"/>
    <property type="project" value="TreeGrafter"/>
</dbReference>
<proteinExistence type="predicted"/>
<evidence type="ECO:0000256" key="11">
    <source>
        <dbReference type="SAM" id="Coils"/>
    </source>
</evidence>
<dbReference type="PANTHER" id="PTHR11254">
    <property type="entry name" value="HECT DOMAIN UBIQUITIN-PROTEIN LIGASE"/>
    <property type="match status" value="1"/>
</dbReference>
<accession>A0A8B7UVA1</accession>
<evidence type="ECO:0000256" key="5">
    <source>
        <dbReference type="ARBA" id="ARBA00022490"/>
    </source>
</evidence>
<dbReference type="FunFam" id="3.90.1750.10:FF:000036">
    <property type="entry name" value="E3 ubiquitin-protein ligase HECW2"/>
    <property type="match status" value="1"/>
</dbReference>
<dbReference type="CTD" id="57520"/>
<dbReference type="FunFam" id="3.90.1750.10:FF:000004">
    <property type="entry name" value="E3 ubiquitin-protein ligase HECW2 isoform X1"/>
    <property type="match status" value="1"/>
</dbReference>
<dbReference type="InterPro" id="IPR036020">
    <property type="entry name" value="WW_dom_sf"/>
</dbReference>
<feature type="domain" description="HECT" evidence="14">
    <location>
        <begin position="941"/>
        <end position="1276"/>
    </location>
</feature>
<dbReference type="SUPFAM" id="SSF56204">
    <property type="entry name" value="Hect, E3 ligase catalytic domain"/>
    <property type="match status" value="1"/>
</dbReference>
<dbReference type="GO" id="GO:0006511">
    <property type="term" value="P:ubiquitin-dependent protein catabolic process"/>
    <property type="evidence" value="ECO:0007669"/>
    <property type="project" value="TreeGrafter"/>
</dbReference>
<dbReference type="Gene3D" id="3.90.1750.10">
    <property type="entry name" value="Hect, E3 ligase catalytic domains"/>
    <property type="match status" value="1"/>
</dbReference>
<feature type="coiled-coil region" evidence="11">
    <location>
        <begin position="553"/>
        <end position="580"/>
    </location>
</feature>
<dbReference type="RefSeq" id="XP_020023087.1">
    <property type="nucleotide sequence ID" value="XM_020167498.1"/>
</dbReference>
<sequence length="1276" mass="142121">MLSYNLGRRLPADHVSGYLQFKVEVTSSVHEDASPEAVGTILGVNTVNGDLGSPSDEEDVPGSHHDSPVCANGPVSEDSTADSTPKHSFRTSSTLEIDTEDLTSTSSRTSPPRGRQDSLNDYLDAIAHDGPSRPGPVNSSERSLGASPKLRSSFPTDTRLNAMLHIDSDEEDHELQQDLGYPSSLEEEGGLIMLSRPSRTDDGSLASQTKAEDDNPVENEGASVHDAASLEEKPENLPELAVGSLPSGPAPDESETGPESQPSADHSSTELCGSQEADQPTSGADTGTSDTSGGSRRAISETESLDQGSEPSQVSSETEPSDPARTESVSEASTRPEGESDLEGADSSCNESVTTQLSSVETRCSSLESARFPETPAFSSQEEEDGACAVEATSSSPAEGSQDSVCTPGSLPVVQVPNGEEEGPGAEPAALPDQEELGEVWQRRGSLEGAAAAVESQPQEEGDAGDTQGTCEGAIAQEEGATGGSQANGHQPLRSLPSVRQDVSRYQRVDEALPPNWEARVDSHGRVFYVDHVNRTTTWQRPTAPPAPQVLQRSNSIQQMEQLNRRYQSIRRTMTNERTEENTSAVDGAGEETDFHQASADFRRENVLPHSTSRSRLTLLLQSPPVKFLISPEFFTVLHSNPSAYRMFTNNTCLKHMITKVRRDTHHFERYQHNRDLVGFLNMFANKQLELPRGWEMKHDHQGKAFFVDHNSRATTFIDPRLPLQSCRPTSALVHRQHLTRQRSHSAGEVGEDSRHAGPPVLPRPSSTFNTVSRPQYQDMVPVAYNDKIVAFLRQPNIFEILQERQPDLTRNHSLREKIQFIRTEGTPGLVRLSSDADLVMLLSLFEEEIMSYVPPHALLHPSYCQSPRGSPVSSPQNSPGTQRANARAPAPYKRDFEAKLRNFYRKLETKGYGQGPGKLKLIIRRDHLLEDAFNQIMGYSRKDLQRNKLYVTFVGEEGLDYSGPSREFFFLVSRELFNPYYGLFEYSANDTYTVQISPMSAFVDNHHEWFRFSGRILGLALIHQYLLDAFFTRPFYKALLRILCDLSDLEYLDEEFHQSLQWMKDNDIHDILDLTFTVNEEVFGQITERELKPGGANIPVTEKNKKEYIERMVKWRIERGVVQQTESLVRGFYEVVDARLVSVFDARELELVIAGTAEIDLSDWRNNTEYRGGYHDSHIVIRWFWAAVERFNNEQRLRLLQFVTGTSSIPYEGFASLRGSNGPRRFCVEKWGKITALPRAHTCFNRLDLPPYPSFSMLYEKLLTAVEETSTFGLE</sequence>
<dbReference type="OrthoDB" id="5987976at2759"/>
<dbReference type="SMART" id="SM00456">
    <property type="entry name" value="WW"/>
    <property type="match status" value="2"/>
</dbReference>
<dbReference type="SMART" id="SM00119">
    <property type="entry name" value="HECTc"/>
    <property type="match status" value="1"/>
</dbReference>
<dbReference type="Pfam" id="PF00397">
    <property type="entry name" value="WW"/>
    <property type="match status" value="1"/>
</dbReference>
<gene>
    <name evidence="15" type="primary">Hecw2</name>
</gene>
<dbReference type="CDD" id="cd00078">
    <property type="entry name" value="HECTc"/>
    <property type="match status" value="1"/>
</dbReference>
<feature type="compositionally biased region" description="Low complexity" evidence="12">
    <location>
        <begin position="281"/>
        <end position="297"/>
    </location>
</feature>
<evidence type="ECO:0000256" key="6">
    <source>
        <dbReference type="ARBA" id="ARBA00022553"/>
    </source>
</evidence>
<feature type="compositionally biased region" description="Polar residues" evidence="12">
    <location>
        <begin position="865"/>
        <end position="885"/>
    </location>
</feature>
<dbReference type="InterPro" id="IPR040524">
    <property type="entry name" value="HECW1_helix"/>
</dbReference>
<feature type="region of interest" description="Disordered" evidence="12">
    <location>
        <begin position="737"/>
        <end position="771"/>
    </location>
</feature>
<evidence type="ECO:0000259" key="13">
    <source>
        <dbReference type="PROSITE" id="PS50020"/>
    </source>
</evidence>
<dbReference type="FunFam" id="2.20.70.10:FF:000048">
    <property type="entry name" value="HECT, C2 and WW domain-containing E3 ubiquitin protein ligase 1"/>
    <property type="match status" value="1"/>
</dbReference>
<reference evidence="15" key="1">
    <citation type="submission" date="2025-08" db="UniProtKB">
        <authorList>
            <consortium name="RefSeq"/>
        </authorList>
    </citation>
    <scope>IDENTIFICATION</scope>
    <source>
        <tissue evidence="15">Leukocyte</tissue>
    </source>
</reference>
<feature type="compositionally biased region" description="Low complexity" evidence="12">
    <location>
        <begin position="103"/>
        <end position="113"/>
    </location>
</feature>
<evidence type="ECO:0000256" key="7">
    <source>
        <dbReference type="ARBA" id="ARBA00022679"/>
    </source>
</evidence>
<evidence type="ECO:0000313" key="15">
    <source>
        <dbReference type="RefSeq" id="XP_020023087.1"/>
    </source>
</evidence>
<feature type="domain" description="WW" evidence="13">
    <location>
        <begin position="689"/>
        <end position="722"/>
    </location>
</feature>
<dbReference type="GO" id="GO:0061630">
    <property type="term" value="F:ubiquitin protein ligase activity"/>
    <property type="evidence" value="ECO:0007669"/>
    <property type="project" value="UniProtKB-EC"/>
</dbReference>
<feature type="region of interest" description="Disordered" evidence="12">
    <location>
        <begin position="366"/>
        <end position="470"/>
    </location>
</feature>
<dbReference type="FunFam" id="3.30.2160.10:FF:000005">
    <property type="entry name" value="E3 ubiquitin-protein ligase HECW2 isoform X1"/>
    <property type="match status" value="1"/>
</dbReference>
<feature type="domain" description="WW" evidence="13">
    <location>
        <begin position="511"/>
        <end position="544"/>
    </location>
</feature>
<dbReference type="PROSITE" id="PS01159">
    <property type="entry name" value="WW_DOMAIN_1"/>
    <property type="match status" value="2"/>
</dbReference>
<dbReference type="Gene3D" id="3.30.2160.10">
    <property type="entry name" value="Hect, E3 ligase catalytic domain"/>
    <property type="match status" value="1"/>
</dbReference>
<name>A0A8B7UVA1_CASCN</name>
<evidence type="ECO:0000256" key="9">
    <source>
        <dbReference type="ARBA" id="ARBA00022786"/>
    </source>
</evidence>
<dbReference type="GO" id="GO:0016567">
    <property type="term" value="P:protein ubiquitination"/>
    <property type="evidence" value="ECO:0007669"/>
    <property type="project" value="UniProtKB-UniPathway"/>
</dbReference>
<feature type="compositionally biased region" description="Polar residues" evidence="12">
    <location>
        <begin position="301"/>
        <end position="318"/>
    </location>
</feature>
<dbReference type="SUPFAM" id="SSF51045">
    <property type="entry name" value="WW domain"/>
    <property type="match status" value="2"/>
</dbReference>
<keyword evidence="7" id="KW-0808">Transferase</keyword>
<evidence type="ECO:0000259" key="14">
    <source>
        <dbReference type="PROSITE" id="PS50237"/>
    </source>
</evidence>
<evidence type="ECO:0000256" key="4">
    <source>
        <dbReference type="ARBA" id="ARBA00012485"/>
    </source>
</evidence>
<dbReference type="AlphaFoldDB" id="A0A8B7UVA1"/>
<dbReference type="GO" id="GO:0005737">
    <property type="term" value="C:cytoplasm"/>
    <property type="evidence" value="ECO:0007669"/>
    <property type="project" value="UniProtKB-SubCell"/>
</dbReference>
<keyword evidence="5" id="KW-0963">Cytoplasm</keyword>
<dbReference type="Gene3D" id="2.20.70.10">
    <property type="match status" value="2"/>
</dbReference>
<evidence type="ECO:0000256" key="3">
    <source>
        <dbReference type="ARBA" id="ARBA00004906"/>
    </source>
</evidence>
<dbReference type="PROSITE" id="PS50237">
    <property type="entry name" value="HECT"/>
    <property type="match status" value="1"/>
</dbReference>
<feature type="compositionally biased region" description="Polar residues" evidence="12">
    <location>
        <begin position="392"/>
        <end position="407"/>
    </location>
</feature>
<dbReference type="EC" id="2.3.2.26" evidence="4"/>
<keyword evidence="9 10" id="KW-0833">Ubl conjugation pathway</keyword>
<feature type="compositionally biased region" description="Polar residues" evidence="12">
    <location>
        <begin position="257"/>
        <end position="280"/>
    </location>
</feature>
<evidence type="ECO:0000256" key="1">
    <source>
        <dbReference type="ARBA" id="ARBA00000885"/>
    </source>
</evidence>
<dbReference type="InterPro" id="IPR035983">
    <property type="entry name" value="Hect_E3_ubiquitin_ligase"/>
</dbReference>
<dbReference type="FunFam" id="3.30.2410.10:FF:000002">
    <property type="entry name" value="E3 ubiquitin-protein ligase HECW2"/>
    <property type="match status" value="1"/>
</dbReference>
<dbReference type="FunFam" id="2.20.70.10:FF:000007">
    <property type="entry name" value="E3 ubiquitin-protein ligase HECW2 isoform X1"/>
    <property type="match status" value="1"/>
</dbReference>
<evidence type="ECO:0000256" key="12">
    <source>
        <dbReference type="SAM" id="MobiDB-lite"/>
    </source>
</evidence>
<protein>
    <recommendedName>
        <fullName evidence="4">HECT-type E3 ubiquitin transferase</fullName>
        <ecNumber evidence="4">2.3.2.26</ecNumber>
    </recommendedName>
</protein>
<dbReference type="PANTHER" id="PTHR11254:SF127">
    <property type="entry name" value="E3 UBIQUITIN-PROTEIN LIGASE HECW2"/>
    <property type="match status" value="1"/>
</dbReference>
<dbReference type="InterPro" id="IPR000569">
    <property type="entry name" value="HECT_dom"/>
</dbReference>
<keyword evidence="8" id="KW-0677">Repeat</keyword>
<evidence type="ECO:0000256" key="10">
    <source>
        <dbReference type="PROSITE-ProRule" id="PRU00104"/>
    </source>
</evidence>
<dbReference type="Gene3D" id="3.30.2410.10">
    <property type="entry name" value="Hect, E3 ligase catalytic domain"/>
    <property type="match status" value="1"/>
</dbReference>
<dbReference type="PROSITE" id="PS50020">
    <property type="entry name" value="WW_DOMAIN_2"/>
    <property type="match status" value="2"/>
</dbReference>